<keyword evidence="2" id="KW-1185">Reference proteome</keyword>
<accession>A0A3Q9QT45</accession>
<keyword evidence="1" id="KW-0808">Transferase</keyword>
<name>A0A3Q9QT45_9BACI</name>
<evidence type="ECO:0000313" key="1">
    <source>
        <dbReference type="EMBL" id="AZU62667.1"/>
    </source>
</evidence>
<protein>
    <submittedName>
        <fullName evidence="1">Protein-L-isoaspartate O-methyltransferase</fullName>
    </submittedName>
</protein>
<dbReference type="Gene3D" id="3.30.1870.10">
    <property type="entry name" value="EreA-like, domain 2"/>
    <property type="match status" value="1"/>
</dbReference>
<dbReference type="Pfam" id="PF05139">
    <property type="entry name" value="Erythro_esteras"/>
    <property type="match status" value="1"/>
</dbReference>
<dbReference type="AlphaFoldDB" id="A0A3Q9QT45"/>
<sequence>MEQEMIDSIRNCAVPFVDFHDLDVILREIDQQKLVLLGESSHGTSEFYKIRAELSKRLIMEKGFTFIAVEGDWPACQAVNQYIKGWDRQNTHARDVVQAFNRWPTWMWANEEIVEFIEWLKQYNQTQPREKQVGFYGIDVYSLWESMDELFRYLKKKNSPELEAVRDALACFEPFNRQAEKYGVSAAFYHEDCRDEVVKLLTDICLKRNTYFDDVESGLNLEVNALITANAENYYRTMVTDDTESWNIRDRHMVEVLNRIMTFFSHQAKGIVWEHNTHVGDARATDMADEGMVNVGQILREQEGAEQIYIVGFGTHRGSVIAASQWGDDFKIMITPPAEAGSWEDLMYKASASNKILIFKENNKELFHQPVGHRAIGVVYSPKYEHLGNYVPSKMSERYNAFIYVTNTNALQPLEVEIAYL</sequence>
<dbReference type="STRING" id="1193713.GCA_001636315_00045"/>
<evidence type="ECO:0000313" key="2">
    <source>
        <dbReference type="Proteomes" id="UP000282892"/>
    </source>
</evidence>
<dbReference type="Proteomes" id="UP000282892">
    <property type="component" value="Chromosome"/>
</dbReference>
<dbReference type="PANTHER" id="PTHR31299:SF0">
    <property type="entry name" value="ESTERASE, PUTATIVE (AFU_ORTHOLOGUE AFUA_1G05850)-RELATED"/>
    <property type="match status" value="1"/>
</dbReference>
<organism evidence="1 2">
    <name type="scientific">Neobacillus mesonae</name>
    <dbReference type="NCBI Taxonomy" id="1193713"/>
    <lineage>
        <taxon>Bacteria</taxon>
        <taxon>Bacillati</taxon>
        <taxon>Bacillota</taxon>
        <taxon>Bacilli</taxon>
        <taxon>Bacillales</taxon>
        <taxon>Bacillaceae</taxon>
        <taxon>Neobacillus</taxon>
    </lineage>
</organism>
<dbReference type="PANTHER" id="PTHR31299">
    <property type="entry name" value="ESTERASE, PUTATIVE (AFU_ORTHOLOGUE AFUA_1G05850)-RELATED"/>
    <property type="match status" value="1"/>
</dbReference>
<dbReference type="KEGG" id="nmk:CHR53_16115"/>
<dbReference type="CDD" id="cd14728">
    <property type="entry name" value="Ere-like"/>
    <property type="match status" value="1"/>
</dbReference>
<dbReference type="InterPro" id="IPR014622">
    <property type="entry name" value="UCP036794_erythomycin"/>
</dbReference>
<dbReference type="OrthoDB" id="9810066at2"/>
<dbReference type="SUPFAM" id="SSF159501">
    <property type="entry name" value="EreA/ChaN-like"/>
    <property type="match status" value="1"/>
</dbReference>
<dbReference type="GO" id="GO:0046677">
    <property type="term" value="P:response to antibiotic"/>
    <property type="evidence" value="ECO:0007669"/>
    <property type="project" value="InterPro"/>
</dbReference>
<dbReference type="PIRSF" id="PIRSF036794">
    <property type="entry name" value="UCP_erythr_ester"/>
    <property type="match status" value="1"/>
</dbReference>
<reference evidence="1 2" key="1">
    <citation type="submission" date="2017-07" db="EMBL/GenBank/DDBJ databases">
        <title>The complete genome sequence of Bacillus mesonae strain H20-5, an efficient strain improving plant abiotic stress resistance.</title>
        <authorList>
            <person name="Kim S.Y."/>
            <person name="Song H."/>
            <person name="Sang M.K."/>
            <person name="Weon H.-Y."/>
            <person name="Song J."/>
        </authorList>
    </citation>
    <scope>NUCLEOTIDE SEQUENCE [LARGE SCALE GENOMIC DNA]</scope>
    <source>
        <strain evidence="1 2">H20-5</strain>
    </source>
</reference>
<keyword evidence="1" id="KW-0489">Methyltransferase</keyword>
<dbReference type="RefSeq" id="WP_127487473.1">
    <property type="nucleotide sequence ID" value="NZ_CP022572.1"/>
</dbReference>
<gene>
    <name evidence="1" type="ORF">CHR53_16115</name>
</gene>
<proteinExistence type="predicted"/>
<dbReference type="GO" id="GO:0008168">
    <property type="term" value="F:methyltransferase activity"/>
    <property type="evidence" value="ECO:0007669"/>
    <property type="project" value="UniProtKB-KW"/>
</dbReference>
<dbReference type="Gene3D" id="3.40.1660.10">
    <property type="entry name" value="EreA-like (biosynthetic domain)"/>
    <property type="match status" value="1"/>
</dbReference>
<dbReference type="InterPro" id="IPR052036">
    <property type="entry name" value="Hydrolase/PRTase-associated"/>
</dbReference>
<dbReference type="EMBL" id="CP022572">
    <property type="protein sequence ID" value="AZU62667.1"/>
    <property type="molecule type" value="Genomic_DNA"/>
</dbReference>
<dbReference type="GO" id="GO:0032259">
    <property type="term" value="P:methylation"/>
    <property type="evidence" value="ECO:0007669"/>
    <property type="project" value="UniProtKB-KW"/>
</dbReference>
<dbReference type="InterPro" id="IPR007815">
    <property type="entry name" value="Emycin_Estase"/>
</dbReference>